<evidence type="ECO:0000313" key="11">
    <source>
        <dbReference type="Proteomes" id="UP000223913"/>
    </source>
</evidence>
<evidence type="ECO:0000256" key="5">
    <source>
        <dbReference type="ARBA" id="ARBA00022692"/>
    </source>
</evidence>
<protein>
    <submittedName>
        <fullName evidence="10">Tetracycline resistance MFS efflux pump</fullName>
    </submittedName>
</protein>
<dbReference type="PROSITE" id="PS50850">
    <property type="entry name" value="MFS"/>
    <property type="match status" value="1"/>
</dbReference>
<evidence type="ECO:0000313" key="10">
    <source>
        <dbReference type="EMBL" id="PHN01192.1"/>
    </source>
</evidence>
<dbReference type="OrthoDB" id="9793283at2"/>
<dbReference type="RefSeq" id="WP_099155387.1">
    <property type="nucleotide sequence ID" value="NZ_PDUD01000060.1"/>
</dbReference>
<feature type="transmembrane region" description="Helical" evidence="8">
    <location>
        <begin position="80"/>
        <end position="98"/>
    </location>
</feature>
<evidence type="ECO:0000256" key="1">
    <source>
        <dbReference type="ARBA" id="ARBA00003279"/>
    </source>
</evidence>
<feature type="transmembrane region" description="Helical" evidence="8">
    <location>
        <begin position="138"/>
        <end position="160"/>
    </location>
</feature>
<comment type="subcellular location">
    <subcellularLocation>
        <location evidence="2">Membrane</location>
        <topology evidence="2">Multi-pass membrane protein</topology>
    </subcellularLocation>
</comment>
<feature type="domain" description="Major facilitator superfamily (MFS) profile" evidence="9">
    <location>
        <begin position="9"/>
        <end position="404"/>
    </location>
</feature>
<dbReference type="GO" id="GO:0016020">
    <property type="term" value="C:membrane"/>
    <property type="evidence" value="ECO:0007669"/>
    <property type="project" value="UniProtKB-SubCell"/>
</dbReference>
<organism evidence="10 11">
    <name type="scientific">Flavilitoribacter nigricans (strain ATCC 23147 / DSM 23189 / NBRC 102662 / NCIMB 1420 / SS-2)</name>
    <name type="common">Lewinella nigricans</name>
    <dbReference type="NCBI Taxonomy" id="1122177"/>
    <lineage>
        <taxon>Bacteria</taxon>
        <taxon>Pseudomonadati</taxon>
        <taxon>Bacteroidota</taxon>
        <taxon>Saprospiria</taxon>
        <taxon>Saprospirales</taxon>
        <taxon>Lewinellaceae</taxon>
        <taxon>Flavilitoribacter</taxon>
    </lineage>
</organism>
<feature type="transmembrane region" description="Helical" evidence="8">
    <location>
        <begin position="7"/>
        <end position="29"/>
    </location>
</feature>
<keyword evidence="4" id="KW-0813">Transport</keyword>
<comment type="similarity">
    <text evidence="3">Belongs to the major facilitator superfamily. TCR/Tet family.</text>
</comment>
<feature type="transmembrane region" description="Helical" evidence="8">
    <location>
        <begin position="375"/>
        <end position="397"/>
    </location>
</feature>
<feature type="transmembrane region" description="Helical" evidence="8">
    <location>
        <begin position="166"/>
        <end position="186"/>
    </location>
</feature>
<keyword evidence="7 8" id="KW-0472">Membrane</keyword>
<dbReference type="PANTHER" id="PTHR23504">
    <property type="entry name" value="MAJOR FACILITATOR SUPERFAMILY DOMAIN-CONTAINING PROTEIN 10"/>
    <property type="match status" value="1"/>
</dbReference>
<dbReference type="PRINTS" id="PR01035">
    <property type="entry name" value="TCRTETA"/>
</dbReference>
<evidence type="ECO:0000256" key="3">
    <source>
        <dbReference type="ARBA" id="ARBA00007520"/>
    </source>
</evidence>
<dbReference type="EMBL" id="PDUD01000060">
    <property type="protein sequence ID" value="PHN01192.1"/>
    <property type="molecule type" value="Genomic_DNA"/>
</dbReference>
<dbReference type="InterPro" id="IPR036259">
    <property type="entry name" value="MFS_trans_sf"/>
</dbReference>
<evidence type="ECO:0000256" key="8">
    <source>
        <dbReference type="SAM" id="Phobius"/>
    </source>
</evidence>
<accession>A0A2D0MY39</accession>
<dbReference type="InterPro" id="IPR005829">
    <property type="entry name" value="Sugar_transporter_CS"/>
</dbReference>
<feature type="transmembrane region" description="Helical" evidence="8">
    <location>
        <begin position="104"/>
        <end position="126"/>
    </location>
</feature>
<evidence type="ECO:0000259" key="9">
    <source>
        <dbReference type="PROSITE" id="PS50850"/>
    </source>
</evidence>
<dbReference type="AlphaFoldDB" id="A0A2D0MY39"/>
<proteinExistence type="inferred from homology"/>
<feature type="transmembrane region" description="Helical" evidence="8">
    <location>
        <begin position="254"/>
        <end position="277"/>
    </location>
</feature>
<dbReference type="Pfam" id="PF07690">
    <property type="entry name" value="MFS_1"/>
    <property type="match status" value="1"/>
</dbReference>
<dbReference type="InterPro" id="IPR020846">
    <property type="entry name" value="MFS_dom"/>
</dbReference>
<keyword evidence="6 8" id="KW-1133">Transmembrane helix</keyword>
<dbReference type="SUPFAM" id="SSF103473">
    <property type="entry name" value="MFS general substrate transporter"/>
    <property type="match status" value="1"/>
</dbReference>
<dbReference type="Gene3D" id="1.20.1250.20">
    <property type="entry name" value="MFS general substrate transporter like domains"/>
    <property type="match status" value="1"/>
</dbReference>
<dbReference type="InterPro" id="IPR001958">
    <property type="entry name" value="Tet-R_TetA/multi-R_MdtG-like"/>
</dbReference>
<dbReference type="GO" id="GO:0022857">
    <property type="term" value="F:transmembrane transporter activity"/>
    <property type="evidence" value="ECO:0007669"/>
    <property type="project" value="InterPro"/>
</dbReference>
<feature type="transmembrane region" description="Helical" evidence="8">
    <location>
        <begin position="215"/>
        <end position="234"/>
    </location>
</feature>
<comment type="function">
    <text evidence="1">Resistance to tetracycline by an active tetracycline efflux. This is an energy-dependent process that decreases the accumulation of the antibiotic in whole cells. This protein functions as a metal-tetracycline/H(+) antiporter.</text>
</comment>
<dbReference type="InterPro" id="IPR011701">
    <property type="entry name" value="MFS"/>
</dbReference>
<evidence type="ECO:0000256" key="7">
    <source>
        <dbReference type="ARBA" id="ARBA00023136"/>
    </source>
</evidence>
<evidence type="ECO:0000256" key="2">
    <source>
        <dbReference type="ARBA" id="ARBA00004141"/>
    </source>
</evidence>
<dbReference type="Proteomes" id="UP000223913">
    <property type="component" value="Unassembled WGS sequence"/>
</dbReference>
<sequence>MSQPTRPAALIFIFITVLVDVIGLGIIIPVLPSLIMELSGEGLSAASRYGGWLMFSYASVQFLAAPVIGGLSDQFGRRPVLLASLLGFGLDYVLQGLAPTIGWLFIGRILAGITGASFTTASAYIADISAPEKRAQNFGLIGAAFGLGFIIGPVIGGVLGQFGPRVPFFAAAAITLLNCLYGYFVIPESLSVENRRPFSWKRANPLGTLMQLRQYPVIVSLVGVLVFIYIAGHATQSTWAYYTMEKFSWNEAAVGYSLGFVGLIVALVQGGLTRVVIPRIGQIRSVYIGLLLYTVGFLGFAFAGAGWVMYAVMIPYGLAGIAGPALQGIMSNQVPNNSQGELQGALTSLVSLTSIVGPPLMTNLFAHFTRHDTDLYFPGMPFLAGAILTFIALLWAIRSLQKIA</sequence>
<evidence type="ECO:0000256" key="4">
    <source>
        <dbReference type="ARBA" id="ARBA00022448"/>
    </source>
</evidence>
<reference evidence="10 11" key="1">
    <citation type="submission" date="2017-10" db="EMBL/GenBank/DDBJ databases">
        <title>The draft genome sequence of Lewinella nigricans NBRC 102662.</title>
        <authorList>
            <person name="Wang K."/>
        </authorList>
    </citation>
    <scope>NUCLEOTIDE SEQUENCE [LARGE SCALE GENOMIC DNA]</scope>
    <source>
        <strain evidence="10 11">NBRC 102662</strain>
    </source>
</reference>
<keyword evidence="11" id="KW-1185">Reference proteome</keyword>
<dbReference type="PANTHER" id="PTHR23504:SF15">
    <property type="entry name" value="MAJOR FACILITATOR SUPERFAMILY (MFS) PROFILE DOMAIN-CONTAINING PROTEIN"/>
    <property type="match status" value="1"/>
</dbReference>
<dbReference type="PROSITE" id="PS00216">
    <property type="entry name" value="SUGAR_TRANSPORT_1"/>
    <property type="match status" value="1"/>
</dbReference>
<feature type="transmembrane region" description="Helical" evidence="8">
    <location>
        <begin position="289"/>
        <end position="310"/>
    </location>
</feature>
<feature type="transmembrane region" description="Helical" evidence="8">
    <location>
        <begin position="49"/>
        <end position="68"/>
    </location>
</feature>
<evidence type="ECO:0000256" key="6">
    <source>
        <dbReference type="ARBA" id="ARBA00022989"/>
    </source>
</evidence>
<keyword evidence="5 8" id="KW-0812">Transmembrane</keyword>
<comment type="caution">
    <text evidence="10">The sequence shown here is derived from an EMBL/GenBank/DDBJ whole genome shotgun (WGS) entry which is preliminary data.</text>
</comment>
<name>A0A2D0MY39_FLAN2</name>
<dbReference type="CDD" id="cd17388">
    <property type="entry name" value="MFS_TetA"/>
    <property type="match status" value="1"/>
</dbReference>
<gene>
    <name evidence="10" type="ORF">CRP01_38270</name>
</gene>